<dbReference type="EMBL" id="SDMP01000013">
    <property type="protein sequence ID" value="RYR17988.1"/>
    <property type="molecule type" value="Genomic_DNA"/>
</dbReference>
<dbReference type="Proteomes" id="UP000289738">
    <property type="component" value="Chromosome B03"/>
</dbReference>
<evidence type="ECO:0000313" key="7">
    <source>
        <dbReference type="Proteomes" id="UP000289738"/>
    </source>
</evidence>
<evidence type="ECO:0000256" key="1">
    <source>
        <dbReference type="ARBA" id="ARBA00004629"/>
    </source>
</evidence>
<keyword evidence="4" id="KW-0137">Centromere</keyword>
<evidence type="ECO:0000313" key="6">
    <source>
        <dbReference type="EMBL" id="RYR17988.1"/>
    </source>
</evidence>
<evidence type="ECO:0000256" key="2">
    <source>
        <dbReference type="ARBA" id="ARBA00022454"/>
    </source>
</evidence>
<dbReference type="GO" id="GO:0007094">
    <property type="term" value="P:mitotic spindle assembly checkpoint signaling"/>
    <property type="evidence" value="ECO:0007669"/>
    <property type="project" value="InterPro"/>
</dbReference>
<dbReference type="AlphaFoldDB" id="A0A444ZUZ7"/>
<accession>A0A444ZUZ7</accession>
<dbReference type="Gene3D" id="1.10.510.10">
    <property type="entry name" value="Transferase(Phosphotransferase) domain 1"/>
    <property type="match status" value="1"/>
</dbReference>
<dbReference type="SMART" id="SM00220">
    <property type="entry name" value="S_TKc"/>
    <property type="match status" value="1"/>
</dbReference>
<dbReference type="InterPro" id="IPR011009">
    <property type="entry name" value="Kinase-like_dom_sf"/>
</dbReference>
<dbReference type="GO" id="GO:0004672">
    <property type="term" value="F:protein kinase activity"/>
    <property type="evidence" value="ECO:0007669"/>
    <property type="project" value="InterPro"/>
</dbReference>
<comment type="caution">
    <text evidence="6">The sequence shown here is derived from an EMBL/GenBank/DDBJ whole genome shotgun (WGS) entry which is preliminary data.</text>
</comment>
<dbReference type="GO" id="GO:0051754">
    <property type="term" value="P:meiotic sister chromatid cohesion, centromeric"/>
    <property type="evidence" value="ECO:0007669"/>
    <property type="project" value="TreeGrafter"/>
</dbReference>
<dbReference type="PROSITE" id="PS50011">
    <property type="entry name" value="PROTEIN_KINASE_DOM"/>
    <property type="match status" value="1"/>
</dbReference>
<dbReference type="GO" id="GO:0000776">
    <property type="term" value="C:kinetochore"/>
    <property type="evidence" value="ECO:0007669"/>
    <property type="project" value="UniProtKB-KW"/>
</dbReference>
<keyword evidence="3" id="KW-0995">Kinetochore</keyword>
<dbReference type="GO" id="GO:0032991">
    <property type="term" value="C:protein-containing complex"/>
    <property type="evidence" value="ECO:0007669"/>
    <property type="project" value="UniProtKB-ARBA"/>
</dbReference>
<name>A0A444ZUZ7_ARAHY</name>
<feature type="domain" description="Protein kinase" evidence="5">
    <location>
        <begin position="9"/>
        <end position="181"/>
    </location>
</feature>
<dbReference type="PANTHER" id="PTHR14030">
    <property type="entry name" value="MITOTIC CHECKPOINT SERINE/THREONINE-PROTEIN KINASE BUB1"/>
    <property type="match status" value="1"/>
</dbReference>
<dbReference type="Pfam" id="PF00069">
    <property type="entry name" value="Pkinase"/>
    <property type="match status" value="1"/>
</dbReference>
<keyword evidence="2" id="KW-0158">Chromosome</keyword>
<proteinExistence type="predicted"/>
<evidence type="ECO:0000259" key="5">
    <source>
        <dbReference type="PROSITE" id="PS50011"/>
    </source>
</evidence>
<comment type="subcellular location">
    <subcellularLocation>
        <location evidence="1">Chromosome</location>
        <location evidence="1">Centromere</location>
        <location evidence="1">Kinetochore</location>
    </subcellularLocation>
</comment>
<dbReference type="GO" id="GO:0005524">
    <property type="term" value="F:ATP binding"/>
    <property type="evidence" value="ECO:0007669"/>
    <property type="project" value="InterPro"/>
</dbReference>
<dbReference type="PROSITE" id="PS00108">
    <property type="entry name" value="PROTEIN_KINASE_ST"/>
    <property type="match status" value="1"/>
</dbReference>
<dbReference type="InterPro" id="IPR008271">
    <property type="entry name" value="Ser/Thr_kinase_AS"/>
</dbReference>
<gene>
    <name evidence="6" type="ORF">Ahy_B03g062633</name>
</gene>
<organism evidence="6 7">
    <name type="scientific">Arachis hypogaea</name>
    <name type="common">Peanut</name>
    <dbReference type="NCBI Taxonomy" id="3818"/>
    <lineage>
        <taxon>Eukaryota</taxon>
        <taxon>Viridiplantae</taxon>
        <taxon>Streptophyta</taxon>
        <taxon>Embryophyta</taxon>
        <taxon>Tracheophyta</taxon>
        <taxon>Spermatophyta</taxon>
        <taxon>Magnoliopsida</taxon>
        <taxon>eudicotyledons</taxon>
        <taxon>Gunneridae</taxon>
        <taxon>Pentapetalae</taxon>
        <taxon>rosids</taxon>
        <taxon>fabids</taxon>
        <taxon>Fabales</taxon>
        <taxon>Fabaceae</taxon>
        <taxon>Papilionoideae</taxon>
        <taxon>50 kb inversion clade</taxon>
        <taxon>dalbergioids sensu lato</taxon>
        <taxon>Dalbergieae</taxon>
        <taxon>Pterocarpus clade</taxon>
        <taxon>Arachis</taxon>
    </lineage>
</organism>
<dbReference type="InterPro" id="IPR000719">
    <property type="entry name" value="Prot_kinase_dom"/>
</dbReference>
<keyword evidence="7" id="KW-1185">Reference proteome</keyword>
<dbReference type="SUPFAM" id="SSF56112">
    <property type="entry name" value="Protein kinase-like (PK-like)"/>
    <property type="match status" value="1"/>
</dbReference>
<protein>
    <recommendedName>
        <fullName evidence="5">Protein kinase domain-containing protein</fullName>
    </recommendedName>
</protein>
<dbReference type="PANTHER" id="PTHR14030:SF4">
    <property type="entry name" value="BUB1 KINASE, ISOFORM A-RELATED"/>
    <property type="match status" value="1"/>
</dbReference>
<evidence type="ECO:0000256" key="3">
    <source>
        <dbReference type="ARBA" id="ARBA00022838"/>
    </source>
</evidence>
<reference evidence="6 7" key="1">
    <citation type="submission" date="2019-01" db="EMBL/GenBank/DDBJ databases">
        <title>Sequencing of cultivated peanut Arachis hypogaea provides insights into genome evolution and oil improvement.</title>
        <authorList>
            <person name="Chen X."/>
        </authorList>
    </citation>
    <scope>NUCLEOTIDE SEQUENCE [LARGE SCALE GENOMIC DNA]</scope>
    <source>
        <strain evidence="7">cv. Fuhuasheng</strain>
        <tissue evidence="6">Leaves</tissue>
    </source>
</reference>
<evidence type="ECO:0000256" key="4">
    <source>
        <dbReference type="ARBA" id="ARBA00023328"/>
    </source>
</evidence>
<sequence length="181" mass="20610">MISKGGRKYHIKGCAGQGGFAQVYKAFVNSDPNDVVALKIQKPAFPWEFYMYRQLDMRITGRERSSYGLAQRIHLYADCSILICDYLAHGTLQDVINRYAVQGKPMEEVLCIYYTIEMLHMVETLHDVGLIHGDFKPDNLLIRYARDDLTKKGSWTEVVLGVIRSLPCRLGKRDCSGSLSR</sequence>
<dbReference type="InterPro" id="IPR015661">
    <property type="entry name" value="Bub1/Mad3"/>
</dbReference>